<evidence type="ECO:0000256" key="1">
    <source>
        <dbReference type="SAM" id="MobiDB-lite"/>
    </source>
</evidence>
<comment type="caution">
    <text evidence="2">The sequence shown here is derived from an EMBL/GenBank/DDBJ whole genome shotgun (WGS) entry which is preliminary data.</text>
</comment>
<sequence>MAGISGQRPVIPLLEEDGNGERPPGVPPEAIELFPDVWQAVIPGTDRIGIYEKDVFGQFTLATSIKSPSLGGDSAESIRHNKAMEALGLRQLSLDTARVALTGYLDATKDIASRRKGALETAQGLLPFLVDPSQEFFSGLGPGGLLSSFSEEFDLPFDPVRIQHKQLRPGAIAQEGPLSPEIAAMLEGIRNV</sequence>
<gene>
    <name evidence="2" type="ORF">LCGC14_0310550</name>
</gene>
<name>A0A0F9U4L8_9ZZZZ</name>
<dbReference type="AlphaFoldDB" id="A0A0F9U4L8"/>
<protein>
    <submittedName>
        <fullName evidence="2">Uncharacterized protein</fullName>
    </submittedName>
</protein>
<organism evidence="2">
    <name type="scientific">marine sediment metagenome</name>
    <dbReference type="NCBI Taxonomy" id="412755"/>
    <lineage>
        <taxon>unclassified sequences</taxon>
        <taxon>metagenomes</taxon>
        <taxon>ecological metagenomes</taxon>
    </lineage>
</organism>
<evidence type="ECO:0000313" key="2">
    <source>
        <dbReference type="EMBL" id="KKN82242.1"/>
    </source>
</evidence>
<reference evidence="2" key="1">
    <citation type="journal article" date="2015" name="Nature">
        <title>Complex archaea that bridge the gap between prokaryotes and eukaryotes.</title>
        <authorList>
            <person name="Spang A."/>
            <person name="Saw J.H."/>
            <person name="Jorgensen S.L."/>
            <person name="Zaremba-Niedzwiedzka K."/>
            <person name="Martijn J."/>
            <person name="Lind A.E."/>
            <person name="van Eijk R."/>
            <person name="Schleper C."/>
            <person name="Guy L."/>
            <person name="Ettema T.J."/>
        </authorList>
    </citation>
    <scope>NUCLEOTIDE SEQUENCE</scope>
</reference>
<feature type="region of interest" description="Disordered" evidence="1">
    <location>
        <begin position="1"/>
        <end position="25"/>
    </location>
</feature>
<dbReference type="EMBL" id="LAZR01000203">
    <property type="protein sequence ID" value="KKN82242.1"/>
    <property type="molecule type" value="Genomic_DNA"/>
</dbReference>
<accession>A0A0F9U4L8</accession>
<proteinExistence type="predicted"/>